<sequence length="456" mass="50412">MKKLISTNPAKNYEVIGQVDVSTDEEIKEKVELANKAKLVWKELGVKKRIEFLKPILGEFEKRKSELSLLITKEMGKPITEAKIDGFLEEFGWFLDNGGKAFADEITHEDGKSIHKITYEPYGVAAVITPWNFPVGMFIWGTIPNLVAGNTVVFKISEECSLVGKLIEEIMNSKNLHKGVFSEVYGDGSVGQKLAESDVNLIWFTGSTKVGKLLYKIAAEKFIKAVLEMGGSSPAVLFEDIDVPDVIPEIYTERFRNCGQVCDSVKRLIVHESIFEKVVQGLKQEIKKKIIGDPSSEKTQIGSLVAKRQLDLLESQAKDAVGKGAKVIIGGKSPAELKGAFYEPTILINITKDMRVWTEEVFGPVLPIVSFKTEEEAIELANDTPYGLGSRVYSKDIERAKRVASKIEAGTVEINHGSRWLPCNPFGGFKSSGMGREHGIAGLRELCQIKVISMGK</sequence>
<dbReference type="GO" id="GO:0016620">
    <property type="term" value="F:oxidoreductase activity, acting on the aldehyde or oxo group of donors, NAD or NADP as acceptor"/>
    <property type="evidence" value="ECO:0007669"/>
    <property type="project" value="InterPro"/>
</dbReference>
<organism evidence="4 5">
    <name type="scientific">Candidatus Kuenenbacteria bacterium CG1_02_38_13</name>
    <dbReference type="NCBI Taxonomy" id="1805235"/>
    <lineage>
        <taxon>Bacteria</taxon>
        <taxon>Candidatus Kueneniibacteriota</taxon>
    </lineage>
</organism>
<dbReference type="CDD" id="cd07078">
    <property type="entry name" value="ALDH"/>
    <property type="match status" value="1"/>
</dbReference>
<feature type="domain" description="Aldehyde dehydrogenase" evidence="3">
    <location>
        <begin position="6"/>
        <end position="452"/>
    </location>
</feature>
<comment type="similarity">
    <text evidence="1">Belongs to the aldehyde dehydrogenase family.</text>
</comment>
<evidence type="ECO:0000313" key="5">
    <source>
        <dbReference type="Proteomes" id="UP000182465"/>
    </source>
</evidence>
<dbReference type="InterPro" id="IPR015590">
    <property type="entry name" value="Aldehyde_DH_dom"/>
</dbReference>
<comment type="caution">
    <text evidence="4">The sequence shown here is derived from an EMBL/GenBank/DDBJ whole genome shotgun (WGS) entry which is preliminary data.</text>
</comment>
<dbReference type="InterPro" id="IPR016163">
    <property type="entry name" value="Ald_DH_C"/>
</dbReference>
<gene>
    <name evidence="4" type="ORF">AUJ29_02280</name>
</gene>
<evidence type="ECO:0000259" key="3">
    <source>
        <dbReference type="Pfam" id="PF00171"/>
    </source>
</evidence>
<dbReference type="AlphaFoldDB" id="A0A1J4TXQ5"/>
<dbReference type="Proteomes" id="UP000182465">
    <property type="component" value="Unassembled WGS sequence"/>
</dbReference>
<dbReference type="PANTHER" id="PTHR11699">
    <property type="entry name" value="ALDEHYDE DEHYDROGENASE-RELATED"/>
    <property type="match status" value="1"/>
</dbReference>
<accession>A0A1J4TXQ5</accession>
<dbReference type="Gene3D" id="3.40.605.10">
    <property type="entry name" value="Aldehyde Dehydrogenase, Chain A, domain 1"/>
    <property type="match status" value="1"/>
</dbReference>
<protein>
    <recommendedName>
        <fullName evidence="3">Aldehyde dehydrogenase domain-containing protein</fullName>
    </recommendedName>
</protein>
<dbReference type="SUPFAM" id="SSF53720">
    <property type="entry name" value="ALDH-like"/>
    <property type="match status" value="1"/>
</dbReference>
<proteinExistence type="inferred from homology"/>
<keyword evidence="2" id="KW-0560">Oxidoreductase</keyword>
<dbReference type="Gene3D" id="3.40.309.10">
    <property type="entry name" value="Aldehyde Dehydrogenase, Chain A, domain 2"/>
    <property type="match status" value="1"/>
</dbReference>
<evidence type="ECO:0000313" key="4">
    <source>
        <dbReference type="EMBL" id="OIO16818.1"/>
    </source>
</evidence>
<dbReference type="EMBL" id="MNVB01000051">
    <property type="protein sequence ID" value="OIO16818.1"/>
    <property type="molecule type" value="Genomic_DNA"/>
</dbReference>
<dbReference type="Pfam" id="PF00171">
    <property type="entry name" value="Aldedh"/>
    <property type="match status" value="1"/>
</dbReference>
<reference evidence="4 5" key="1">
    <citation type="journal article" date="2016" name="Environ. Microbiol.">
        <title>Genomic resolution of a cold subsurface aquifer community provides metabolic insights for novel microbes adapted to high CO concentrations.</title>
        <authorList>
            <person name="Probst A.J."/>
            <person name="Castelle C.J."/>
            <person name="Singh A."/>
            <person name="Brown C.T."/>
            <person name="Anantharaman K."/>
            <person name="Sharon I."/>
            <person name="Hug L.A."/>
            <person name="Burstein D."/>
            <person name="Emerson J.B."/>
            <person name="Thomas B.C."/>
            <person name="Banfield J.F."/>
        </authorList>
    </citation>
    <scope>NUCLEOTIDE SEQUENCE [LARGE SCALE GENOMIC DNA]</scope>
    <source>
        <strain evidence="4">CG1_02_38_13</strain>
    </source>
</reference>
<name>A0A1J4TXQ5_9BACT</name>
<evidence type="ECO:0000256" key="1">
    <source>
        <dbReference type="ARBA" id="ARBA00009986"/>
    </source>
</evidence>
<dbReference type="InterPro" id="IPR016162">
    <property type="entry name" value="Ald_DH_N"/>
</dbReference>
<dbReference type="InterPro" id="IPR016161">
    <property type="entry name" value="Ald_DH/histidinol_DH"/>
</dbReference>
<evidence type="ECO:0000256" key="2">
    <source>
        <dbReference type="ARBA" id="ARBA00023002"/>
    </source>
</evidence>
<dbReference type="FunFam" id="3.40.309.10:FF:000009">
    <property type="entry name" value="Aldehyde dehydrogenase A"/>
    <property type="match status" value="1"/>
</dbReference>